<comment type="caution">
    <text evidence="1">The sequence shown here is derived from an EMBL/GenBank/DDBJ whole genome shotgun (WGS) entry which is preliminary data.</text>
</comment>
<reference evidence="1 2" key="1">
    <citation type="submission" date="2016-07" db="EMBL/GenBank/DDBJ databases">
        <title>Pervasive Adenine N6-methylation of Active Genes in Fungi.</title>
        <authorList>
            <consortium name="DOE Joint Genome Institute"/>
            <person name="Mondo S.J."/>
            <person name="Dannebaum R.O."/>
            <person name="Kuo R.C."/>
            <person name="Labutti K."/>
            <person name="Haridas S."/>
            <person name="Kuo A."/>
            <person name="Salamov A."/>
            <person name="Ahrendt S.R."/>
            <person name="Lipzen A."/>
            <person name="Sullivan W."/>
            <person name="Andreopoulos W.B."/>
            <person name="Clum A."/>
            <person name="Lindquist E."/>
            <person name="Daum C."/>
            <person name="Ramamoorthy G.K."/>
            <person name="Gryganskyi A."/>
            <person name="Culley D."/>
            <person name="Magnuson J.K."/>
            <person name="James T.Y."/>
            <person name="O'Malley M.A."/>
            <person name="Stajich J.E."/>
            <person name="Spatafora J.W."/>
            <person name="Visel A."/>
            <person name="Grigoriev I.V."/>
        </authorList>
    </citation>
    <scope>NUCLEOTIDE SEQUENCE [LARGE SCALE GENOMIC DNA]</scope>
    <source>
        <strain evidence="1 2">NRRL 3116</strain>
    </source>
</reference>
<dbReference type="AlphaFoldDB" id="A0A1Y2G588"/>
<dbReference type="RefSeq" id="XP_021875249.1">
    <property type="nucleotide sequence ID" value="XM_022020139.1"/>
</dbReference>
<name>A0A1Y2G588_9FUNG</name>
<evidence type="ECO:0000313" key="1">
    <source>
        <dbReference type="EMBL" id="ORY94306.1"/>
    </source>
</evidence>
<keyword evidence="2" id="KW-1185">Reference proteome</keyword>
<organism evidence="1 2">
    <name type="scientific">Lobosporangium transversale</name>
    <dbReference type="NCBI Taxonomy" id="64571"/>
    <lineage>
        <taxon>Eukaryota</taxon>
        <taxon>Fungi</taxon>
        <taxon>Fungi incertae sedis</taxon>
        <taxon>Mucoromycota</taxon>
        <taxon>Mortierellomycotina</taxon>
        <taxon>Mortierellomycetes</taxon>
        <taxon>Mortierellales</taxon>
        <taxon>Mortierellaceae</taxon>
        <taxon>Lobosporangium</taxon>
    </lineage>
</organism>
<evidence type="ECO:0000313" key="2">
    <source>
        <dbReference type="Proteomes" id="UP000193648"/>
    </source>
</evidence>
<sequence length="266" mass="30478">MNQVGDCIESWIRFEPTNLPPANPYLNRTMLQFLKLDILWVTKVNQVEDLIARLALPDITAIHSPEAMALEMSMTAVLRTLTRQFPLIFSPKDISKFVSILKDVPSLAYSLCRIYDRSQSPGQKQCMSMSFERLSLQYPSIPQNNRQMLVECGLESKILRIKKFGNRRENIIKQTTTNTIARETMGATLQHNNQSCNAEQNRDGFPRPKNGEIEQIEDDFEFEAILSDACLDASKEWPYEENTQSSESMPPSDLTFDIFSSVEERL</sequence>
<protein>
    <submittedName>
        <fullName evidence="1">Uncharacterized protein</fullName>
    </submittedName>
</protein>
<gene>
    <name evidence="1" type="ORF">BCR41DRAFT_243214</name>
</gene>
<proteinExistence type="predicted"/>
<dbReference type="OrthoDB" id="10503251at2759"/>
<dbReference type="GeneID" id="33561983"/>
<accession>A0A1Y2G588</accession>
<dbReference type="Proteomes" id="UP000193648">
    <property type="component" value="Unassembled WGS sequence"/>
</dbReference>
<dbReference type="EMBL" id="MCFF01000089">
    <property type="protein sequence ID" value="ORY94306.1"/>
    <property type="molecule type" value="Genomic_DNA"/>
</dbReference>
<dbReference type="InParanoid" id="A0A1Y2G588"/>